<proteinExistence type="inferred from homology"/>
<evidence type="ECO:0000256" key="3">
    <source>
        <dbReference type="ARBA" id="ARBA00023211"/>
    </source>
</evidence>
<reference evidence="6 7" key="1">
    <citation type="submission" date="2024-04" db="EMBL/GenBank/DDBJ databases">
        <title>Tritrichomonas musculus Genome.</title>
        <authorList>
            <person name="Alves-Ferreira E."/>
            <person name="Grigg M."/>
            <person name="Lorenzi H."/>
            <person name="Galac M."/>
        </authorList>
    </citation>
    <scope>NUCLEOTIDE SEQUENCE [LARGE SCALE GENOMIC DNA]</scope>
    <source>
        <strain evidence="6 7">EAF2021</strain>
    </source>
</reference>
<evidence type="ECO:0000256" key="1">
    <source>
        <dbReference type="ARBA" id="ARBA00022723"/>
    </source>
</evidence>
<keyword evidence="1" id="KW-0479">Metal-binding</keyword>
<keyword evidence="7" id="KW-1185">Reference proteome</keyword>
<evidence type="ECO:0000313" key="7">
    <source>
        <dbReference type="Proteomes" id="UP001470230"/>
    </source>
</evidence>
<dbReference type="Gene3D" id="3.60.21.10">
    <property type="match status" value="1"/>
</dbReference>
<dbReference type="Pfam" id="PF00149">
    <property type="entry name" value="Metallophos"/>
    <property type="match status" value="1"/>
</dbReference>
<dbReference type="InterPro" id="IPR047129">
    <property type="entry name" value="PPA2-like"/>
</dbReference>
<keyword evidence="3" id="KW-0464">Manganese</keyword>
<comment type="similarity">
    <text evidence="4">Belongs to the PPP phosphatase family.</text>
</comment>
<gene>
    <name evidence="6" type="ORF">M9Y10_028593</name>
</gene>
<dbReference type="EMBL" id="JAPFFF010000004">
    <property type="protein sequence ID" value="KAK8891385.1"/>
    <property type="molecule type" value="Genomic_DNA"/>
</dbReference>
<evidence type="ECO:0000259" key="5">
    <source>
        <dbReference type="PROSITE" id="PS00125"/>
    </source>
</evidence>
<comment type="catalytic activity">
    <reaction evidence="4">
        <text>O-phospho-L-threonyl-[protein] + H2O = L-threonyl-[protein] + phosphate</text>
        <dbReference type="Rhea" id="RHEA:47004"/>
        <dbReference type="Rhea" id="RHEA-COMP:11060"/>
        <dbReference type="Rhea" id="RHEA-COMP:11605"/>
        <dbReference type="ChEBI" id="CHEBI:15377"/>
        <dbReference type="ChEBI" id="CHEBI:30013"/>
        <dbReference type="ChEBI" id="CHEBI:43474"/>
        <dbReference type="ChEBI" id="CHEBI:61977"/>
        <dbReference type="EC" id="3.1.3.16"/>
    </reaction>
</comment>
<dbReference type="SUPFAM" id="SSF56300">
    <property type="entry name" value="Metallo-dependent phosphatases"/>
    <property type="match status" value="1"/>
</dbReference>
<dbReference type="PROSITE" id="PS00125">
    <property type="entry name" value="SER_THR_PHOSPHATASE"/>
    <property type="match status" value="1"/>
</dbReference>
<feature type="domain" description="Serine/threonine specific protein phosphatases" evidence="5">
    <location>
        <begin position="111"/>
        <end position="116"/>
    </location>
</feature>
<dbReference type="PANTHER" id="PTHR45619">
    <property type="entry name" value="SERINE/THREONINE-PROTEIN PHOSPHATASE PP2A-RELATED"/>
    <property type="match status" value="1"/>
</dbReference>
<comment type="caution">
    <text evidence="6">The sequence shown here is derived from an EMBL/GenBank/DDBJ whole genome shotgun (WGS) entry which is preliminary data.</text>
</comment>
<dbReference type="Proteomes" id="UP001470230">
    <property type="component" value="Unassembled WGS sequence"/>
</dbReference>
<sequence length="318" mass="36648">MSEVLDFKDITEKLHKGKVIDEKIVQDICMKLMEILHQEDNLLILQSPIIVVGDIHGQYEDLRKMFEEVAKGYDQKFLFMGDYVDRGYFSLNTFLLLAVLKLQYPNSYFLLRGNHECRQITRTYGFYNEIIVNYGNTSIWSRVMDVFDLLPLCALIDNDIFSVHGGLSPSVPLISLINDIDRKKDIPAEGPISDLLWGDPAVDKNVEWKQNDRGAGFLFGAKPTAQFCHVNRLRLITRSHQLARDGYQYFFKDMTKIPEGRLLLVWSAPNYGYTSNNDASILKLEGTNQKDKYNILIFDESAERLPRDHDITTSPYFA</sequence>
<dbReference type="InterPro" id="IPR004843">
    <property type="entry name" value="Calcineurin-like_PHP"/>
</dbReference>
<dbReference type="PRINTS" id="PR00114">
    <property type="entry name" value="STPHPHTASE"/>
</dbReference>
<protein>
    <recommendedName>
        <fullName evidence="4">Serine/threonine-protein phosphatase</fullName>
        <ecNumber evidence="4">3.1.3.16</ecNumber>
    </recommendedName>
</protein>
<accession>A0ABR2KJS9</accession>
<name>A0ABR2KJS9_9EUKA</name>
<dbReference type="SMART" id="SM00156">
    <property type="entry name" value="PP2Ac"/>
    <property type="match status" value="1"/>
</dbReference>
<organism evidence="6 7">
    <name type="scientific">Tritrichomonas musculus</name>
    <dbReference type="NCBI Taxonomy" id="1915356"/>
    <lineage>
        <taxon>Eukaryota</taxon>
        <taxon>Metamonada</taxon>
        <taxon>Parabasalia</taxon>
        <taxon>Tritrichomonadida</taxon>
        <taxon>Tritrichomonadidae</taxon>
        <taxon>Tritrichomonas</taxon>
    </lineage>
</organism>
<evidence type="ECO:0000313" key="6">
    <source>
        <dbReference type="EMBL" id="KAK8891385.1"/>
    </source>
</evidence>
<dbReference type="InterPro" id="IPR006186">
    <property type="entry name" value="Ser/Thr-sp_prot-phosphatase"/>
</dbReference>
<dbReference type="EC" id="3.1.3.16" evidence="4"/>
<keyword evidence="2 4" id="KW-0378">Hydrolase</keyword>
<evidence type="ECO:0000256" key="4">
    <source>
        <dbReference type="RuleBase" id="RU004273"/>
    </source>
</evidence>
<dbReference type="InterPro" id="IPR029052">
    <property type="entry name" value="Metallo-depent_PP-like"/>
</dbReference>
<evidence type="ECO:0000256" key="2">
    <source>
        <dbReference type="ARBA" id="ARBA00022801"/>
    </source>
</evidence>